<comment type="caution">
    <text evidence="2">The sequence shown here is derived from an EMBL/GenBank/DDBJ whole genome shotgun (WGS) entry which is preliminary data.</text>
</comment>
<protein>
    <submittedName>
        <fullName evidence="2">Uncharacterized protein</fullName>
    </submittedName>
</protein>
<accession>A0A0M8MTE3</accession>
<dbReference type="OrthoDB" id="3359404at2759"/>
<dbReference type="GeneID" id="28726627"/>
<evidence type="ECO:0000256" key="1">
    <source>
        <dbReference type="SAM" id="MobiDB-lite"/>
    </source>
</evidence>
<proteinExistence type="predicted"/>
<dbReference type="PRINTS" id="PR01217">
    <property type="entry name" value="PRICHEXTENSN"/>
</dbReference>
<name>A0A0M8MTE3_9BASI</name>
<feature type="compositionally biased region" description="Pro residues" evidence="1">
    <location>
        <begin position="29"/>
        <end position="67"/>
    </location>
</feature>
<evidence type="ECO:0000313" key="2">
    <source>
        <dbReference type="EMBL" id="KOS13400.1"/>
    </source>
</evidence>
<sequence>MQFMSRMLLLRAPPLRGMALRTYSSVPPTQTPTPTPPMTPPSRPQPVPPQPQPLPSHQAAPPPPPPPKSKHALLYSDIFPPMFRVLAYSTATYFALHLAWTYLRNEEEARAQDAEITELREAIRTARSV</sequence>
<evidence type="ECO:0000313" key="3">
    <source>
        <dbReference type="Proteomes" id="UP000037751"/>
    </source>
</evidence>
<dbReference type="AlphaFoldDB" id="A0A0M8MTE3"/>
<reference evidence="2 3" key="1">
    <citation type="submission" date="2015-07" db="EMBL/GenBank/DDBJ databases">
        <title>Draft Genome Sequence of Malassezia furfur CBS1878 and Malassezia pachydermatis CBS1879.</title>
        <authorList>
            <person name="Triana S."/>
            <person name="Ohm R."/>
            <person name="Gonzalez A."/>
            <person name="DeCock H."/>
            <person name="Restrepo S."/>
            <person name="Celis A."/>
        </authorList>
    </citation>
    <scope>NUCLEOTIDE SEQUENCE [LARGE SCALE GENOMIC DNA]</scope>
    <source>
        <strain evidence="2 3">CBS 1879</strain>
    </source>
</reference>
<dbReference type="EMBL" id="LGAV01000006">
    <property type="protein sequence ID" value="KOS13400.1"/>
    <property type="molecule type" value="Genomic_DNA"/>
</dbReference>
<keyword evidence="3" id="KW-1185">Reference proteome</keyword>
<organism evidence="2 3">
    <name type="scientific">Malassezia pachydermatis</name>
    <dbReference type="NCBI Taxonomy" id="77020"/>
    <lineage>
        <taxon>Eukaryota</taxon>
        <taxon>Fungi</taxon>
        <taxon>Dikarya</taxon>
        <taxon>Basidiomycota</taxon>
        <taxon>Ustilaginomycotina</taxon>
        <taxon>Malasseziomycetes</taxon>
        <taxon>Malasseziales</taxon>
        <taxon>Malasseziaceae</taxon>
        <taxon>Malassezia</taxon>
    </lineage>
</organism>
<dbReference type="VEuPathDB" id="FungiDB:Malapachy_0221"/>
<dbReference type="RefSeq" id="XP_017991032.1">
    <property type="nucleotide sequence ID" value="XM_018134752.1"/>
</dbReference>
<dbReference type="Proteomes" id="UP000037751">
    <property type="component" value="Unassembled WGS sequence"/>
</dbReference>
<feature type="region of interest" description="Disordered" evidence="1">
    <location>
        <begin position="20"/>
        <end position="71"/>
    </location>
</feature>
<gene>
    <name evidence="2" type="ORF">Malapachy_0221</name>
</gene>